<feature type="region of interest" description="Disordered" evidence="1">
    <location>
        <begin position="106"/>
        <end position="127"/>
    </location>
</feature>
<evidence type="ECO:0000313" key="2">
    <source>
        <dbReference type="EMBL" id="KAA0066232.1"/>
    </source>
</evidence>
<comment type="caution">
    <text evidence="2">The sequence shown here is derived from an EMBL/GenBank/DDBJ whole genome shotgun (WGS) entry which is preliminary data.</text>
</comment>
<reference evidence="2 3" key="1">
    <citation type="submission" date="2019-08" db="EMBL/GenBank/DDBJ databases">
        <title>Draft genome sequences of two oriental melons (Cucumis melo L. var makuwa).</title>
        <authorList>
            <person name="Kwon S.-Y."/>
        </authorList>
    </citation>
    <scope>NUCLEOTIDE SEQUENCE [LARGE SCALE GENOMIC DNA]</scope>
    <source>
        <strain evidence="3">cv. SW 3</strain>
        <tissue evidence="2">Leaf</tissue>
    </source>
</reference>
<dbReference type="EMBL" id="SSTE01000903">
    <property type="protein sequence ID" value="KAA0066232.1"/>
    <property type="molecule type" value="Genomic_DNA"/>
</dbReference>
<accession>A0A5A7VD11</accession>
<organism evidence="2 3">
    <name type="scientific">Cucumis melo var. makuwa</name>
    <name type="common">Oriental melon</name>
    <dbReference type="NCBI Taxonomy" id="1194695"/>
    <lineage>
        <taxon>Eukaryota</taxon>
        <taxon>Viridiplantae</taxon>
        <taxon>Streptophyta</taxon>
        <taxon>Embryophyta</taxon>
        <taxon>Tracheophyta</taxon>
        <taxon>Spermatophyta</taxon>
        <taxon>Magnoliopsida</taxon>
        <taxon>eudicotyledons</taxon>
        <taxon>Gunneridae</taxon>
        <taxon>Pentapetalae</taxon>
        <taxon>rosids</taxon>
        <taxon>fabids</taxon>
        <taxon>Cucurbitales</taxon>
        <taxon>Cucurbitaceae</taxon>
        <taxon>Benincaseae</taxon>
        <taxon>Cucumis</taxon>
    </lineage>
</organism>
<feature type="compositionally biased region" description="Basic residues" evidence="1">
    <location>
        <begin position="117"/>
        <end position="127"/>
    </location>
</feature>
<evidence type="ECO:0000313" key="3">
    <source>
        <dbReference type="Proteomes" id="UP000321393"/>
    </source>
</evidence>
<proteinExistence type="predicted"/>
<dbReference type="AlphaFoldDB" id="A0A5A7VD11"/>
<evidence type="ECO:0000256" key="1">
    <source>
        <dbReference type="SAM" id="MobiDB-lite"/>
    </source>
</evidence>
<gene>
    <name evidence="2" type="ORF">E6C27_scaffold21G002580</name>
</gene>
<name>A0A5A7VD11_CUCMM</name>
<sequence>MVLSSGERRRYDGRMACPYVDAGMATADAAPPRQRRPMAGRARGTRKKISGLLYYYYINLHQHFRFPNNLHKTRKFYLEFSGRYSTLFRNEDTDGKRKTIDVDLDSYGREDVPNPPKIRKNVKQSMV</sequence>
<protein>
    <submittedName>
        <fullName evidence="2">Transposase</fullName>
    </submittedName>
</protein>
<dbReference type="Proteomes" id="UP000321393">
    <property type="component" value="Unassembled WGS sequence"/>
</dbReference>